<name>A0A6A6CCN0_ZASCE</name>
<evidence type="ECO:0000256" key="2">
    <source>
        <dbReference type="ARBA" id="ARBA00022737"/>
    </source>
</evidence>
<sequence>MNSFPADNCFGSCDFTEDSSLSYTGTGPGLDQTFFYRYHDPGCRNTCPVDECYYCSGYMRNLSPTPPAQYPQPIPVIQERSPTPGRTYAQAAAQALGTSQVTSPAALAAARQLRPQLPQQARVQSTVPRPAAPSAPSRPNAAQLAQQRSYAQAARQARNIPPTRRQTPSAYGAQGNVQQSSAMAAAQQLRASAPVQGLYQGQLNLSVNYSGGQTHLGTPMYPAAPQQQPMPAQNMLQIPMGNFANILRPEYTDNPRNIDNLVEGTQRGSHRQPMSTHSSGNSTPASPGAMSVRSGSSHQSRRTGSALRDPNLPHHCPRCGATFAKFDDLRRHGTRTHSEVWERPHHCSEPGCPWAFVHPKDLRRHEKSHQANATVNPERFYCQFEDCTRSYTRSDNLQRHMNKDHYVDSGLGYSPSMSRTTSQSSYHAQPYRN</sequence>
<accession>A0A6A6CCN0</accession>
<dbReference type="Proteomes" id="UP000799537">
    <property type="component" value="Unassembled WGS sequence"/>
</dbReference>
<dbReference type="GO" id="GO:0005667">
    <property type="term" value="C:transcription regulator complex"/>
    <property type="evidence" value="ECO:0007669"/>
    <property type="project" value="TreeGrafter"/>
</dbReference>
<dbReference type="EMBL" id="ML993606">
    <property type="protein sequence ID" value="KAF2163980.1"/>
    <property type="molecule type" value="Genomic_DNA"/>
</dbReference>
<keyword evidence="4" id="KW-0862">Zinc</keyword>
<evidence type="ECO:0000313" key="10">
    <source>
        <dbReference type="Proteomes" id="UP000799537"/>
    </source>
</evidence>
<reference evidence="9" key="1">
    <citation type="journal article" date="2020" name="Stud. Mycol.">
        <title>101 Dothideomycetes genomes: a test case for predicting lifestyles and emergence of pathogens.</title>
        <authorList>
            <person name="Haridas S."/>
            <person name="Albert R."/>
            <person name="Binder M."/>
            <person name="Bloem J."/>
            <person name="Labutti K."/>
            <person name="Salamov A."/>
            <person name="Andreopoulos B."/>
            <person name="Baker S."/>
            <person name="Barry K."/>
            <person name="Bills G."/>
            <person name="Bluhm B."/>
            <person name="Cannon C."/>
            <person name="Castanera R."/>
            <person name="Culley D."/>
            <person name="Daum C."/>
            <person name="Ezra D."/>
            <person name="Gonzalez J."/>
            <person name="Henrissat B."/>
            <person name="Kuo A."/>
            <person name="Liang C."/>
            <person name="Lipzen A."/>
            <person name="Lutzoni F."/>
            <person name="Magnuson J."/>
            <person name="Mondo S."/>
            <person name="Nolan M."/>
            <person name="Ohm R."/>
            <person name="Pangilinan J."/>
            <person name="Park H.-J."/>
            <person name="Ramirez L."/>
            <person name="Alfaro M."/>
            <person name="Sun H."/>
            <person name="Tritt A."/>
            <person name="Yoshinaga Y."/>
            <person name="Zwiers L.-H."/>
            <person name="Turgeon B."/>
            <person name="Goodwin S."/>
            <person name="Spatafora J."/>
            <person name="Crous P."/>
            <person name="Grigoriev I."/>
        </authorList>
    </citation>
    <scope>NUCLEOTIDE SEQUENCE</scope>
    <source>
        <strain evidence="9">ATCC 36951</strain>
    </source>
</reference>
<feature type="compositionally biased region" description="Polar residues" evidence="7">
    <location>
        <begin position="272"/>
        <end position="285"/>
    </location>
</feature>
<evidence type="ECO:0000256" key="4">
    <source>
        <dbReference type="ARBA" id="ARBA00022833"/>
    </source>
</evidence>
<dbReference type="InterPro" id="IPR036236">
    <property type="entry name" value="Znf_C2H2_sf"/>
</dbReference>
<dbReference type="PANTHER" id="PTHR14003:SF19">
    <property type="entry name" value="YY2 TRANSCRIPTION FACTOR"/>
    <property type="match status" value="1"/>
</dbReference>
<evidence type="ECO:0000256" key="5">
    <source>
        <dbReference type="ARBA" id="ARBA00044085"/>
    </source>
</evidence>
<dbReference type="GO" id="GO:0008270">
    <property type="term" value="F:zinc ion binding"/>
    <property type="evidence" value="ECO:0007669"/>
    <property type="project" value="UniProtKB-KW"/>
</dbReference>
<organism evidence="9 10">
    <name type="scientific">Zasmidium cellare ATCC 36951</name>
    <dbReference type="NCBI Taxonomy" id="1080233"/>
    <lineage>
        <taxon>Eukaryota</taxon>
        <taxon>Fungi</taxon>
        <taxon>Dikarya</taxon>
        <taxon>Ascomycota</taxon>
        <taxon>Pezizomycotina</taxon>
        <taxon>Dothideomycetes</taxon>
        <taxon>Dothideomycetidae</taxon>
        <taxon>Mycosphaerellales</taxon>
        <taxon>Mycosphaerellaceae</taxon>
        <taxon>Zasmidium</taxon>
    </lineage>
</organism>
<dbReference type="PANTHER" id="PTHR14003">
    <property type="entry name" value="TRANSCRIPTIONAL REPRESSOR PROTEIN YY"/>
    <property type="match status" value="1"/>
</dbReference>
<evidence type="ECO:0000256" key="7">
    <source>
        <dbReference type="SAM" id="MobiDB-lite"/>
    </source>
</evidence>
<evidence type="ECO:0000256" key="3">
    <source>
        <dbReference type="ARBA" id="ARBA00022771"/>
    </source>
</evidence>
<dbReference type="PROSITE" id="PS50157">
    <property type="entry name" value="ZINC_FINGER_C2H2_2"/>
    <property type="match status" value="3"/>
</dbReference>
<keyword evidence="1" id="KW-0479">Metal-binding</keyword>
<feature type="region of interest" description="Disordered" evidence="7">
    <location>
        <begin position="260"/>
        <end position="314"/>
    </location>
</feature>
<keyword evidence="2" id="KW-0677">Repeat</keyword>
<evidence type="ECO:0000313" key="9">
    <source>
        <dbReference type="EMBL" id="KAF2163980.1"/>
    </source>
</evidence>
<evidence type="ECO:0000256" key="1">
    <source>
        <dbReference type="ARBA" id="ARBA00022723"/>
    </source>
</evidence>
<dbReference type="GO" id="GO:0000785">
    <property type="term" value="C:chromatin"/>
    <property type="evidence" value="ECO:0007669"/>
    <property type="project" value="TreeGrafter"/>
</dbReference>
<dbReference type="SUPFAM" id="SSF57667">
    <property type="entry name" value="beta-beta-alpha zinc fingers"/>
    <property type="match status" value="2"/>
</dbReference>
<feature type="domain" description="C2H2-type" evidence="8">
    <location>
        <begin position="314"/>
        <end position="338"/>
    </location>
</feature>
<feature type="region of interest" description="Disordered" evidence="7">
    <location>
        <begin position="117"/>
        <end position="176"/>
    </location>
</feature>
<dbReference type="PROSITE" id="PS00028">
    <property type="entry name" value="ZINC_FINGER_C2H2_1"/>
    <property type="match status" value="3"/>
</dbReference>
<feature type="domain" description="C2H2-type" evidence="8">
    <location>
        <begin position="345"/>
        <end position="374"/>
    </location>
</feature>
<evidence type="ECO:0000259" key="8">
    <source>
        <dbReference type="PROSITE" id="PS50157"/>
    </source>
</evidence>
<feature type="domain" description="C2H2-type" evidence="8">
    <location>
        <begin position="380"/>
        <end position="410"/>
    </location>
</feature>
<keyword evidence="3 6" id="KW-0863">Zinc-finger</keyword>
<dbReference type="AlphaFoldDB" id="A0A6A6CCN0"/>
<dbReference type="OrthoDB" id="3647936at2759"/>
<dbReference type="GO" id="GO:0000981">
    <property type="term" value="F:DNA-binding transcription factor activity, RNA polymerase II-specific"/>
    <property type="evidence" value="ECO:0007669"/>
    <property type="project" value="TreeGrafter"/>
</dbReference>
<feature type="compositionally biased region" description="Low complexity" evidence="7">
    <location>
        <begin position="117"/>
        <end position="158"/>
    </location>
</feature>
<keyword evidence="10" id="KW-1185">Reference proteome</keyword>
<protein>
    <recommendedName>
        <fullName evidence="5">C2H2 type master regulator of conidiophore development brlA</fullName>
    </recommendedName>
</protein>
<dbReference type="GO" id="GO:0000978">
    <property type="term" value="F:RNA polymerase II cis-regulatory region sequence-specific DNA binding"/>
    <property type="evidence" value="ECO:0007669"/>
    <property type="project" value="TreeGrafter"/>
</dbReference>
<proteinExistence type="predicted"/>
<evidence type="ECO:0000256" key="6">
    <source>
        <dbReference type="PROSITE-ProRule" id="PRU00042"/>
    </source>
</evidence>
<feature type="region of interest" description="Disordered" evidence="7">
    <location>
        <begin position="408"/>
        <end position="433"/>
    </location>
</feature>
<dbReference type="InterPro" id="IPR013087">
    <property type="entry name" value="Znf_C2H2_type"/>
</dbReference>
<feature type="compositionally biased region" description="Low complexity" evidence="7">
    <location>
        <begin position="414"/>
        <end position="425"/>
    </location>
</feature>
<dbReference type="SMART" id="SM00355">
    <property type="entry name" value="ZnF_C2H2"/>
    <property type="match status" value="3"/>
</dbReference>
<gene>
    <name evidence="9" type="ORF">M409DRAFT_57082</name>
</gene>
<dbReference type="Gene3D" id="3.30.160.60">
    <property type="entry name" value="Classic Zinc Finger"/>
    <property type="match status" value="2"/>
</dbReference>
<dbReference type="RefSeq" id="XP_033664869.1">
    <property type="nucleotide sequence ID" value="XM_033813509.1"/>
</dbReference>
<dbReference type="Pfam" id="PF00096">
    <property type="entry name" value="zf-C2H2"/>
    <property type="match status" value="1"/>
</dbReference>
<dbReference type="GeneID" id="54566781"/>